<dbReference type="EMBL" id="CP003811">
    <property type="protein sequence ID" value="AIQ91172.1"/>
    <property type="molecule type" value="Genomic_DNA"/>
</dbReference>
<dbReference type="AlphaFoldDB" id="A0A089NUU8"/>
<sequence length="139" mass="13999">MTDSPASAPQAEASPAPPAETWDHLAVVVLAGDRAVFSIDEAGTIQVPATYALRSEVGVALARAAAVLAAQPEPSSSQQILNTLFRQLGEIDTDAAREALTNLEAAVNGQTAALAAATVAMEAATVEIGASIPTAPGTH</sequence>
<dbReference type="Proteomes" id="UP000029492">
    <property type="component" value="Chromosome"/>
</dbReference>
<dbReference type="RefSeq" id="WP_244447656.1">
    <property type="nucleotide sequence ID" value="NZ_CP003811.1"/>
</dbReference>
<dbReference type="HOGENOM" id="CLU_1925123_0_0_5"/>
<accession>A0A089NUU8</accession>
<evidence type="ECO:0000313" key="1">
    <source>
        <dbReference type="EMBL" id="AIQ91172.1"/>
    </source>
</evidence>
<protein>
    <submittedName>
        <fullName evidence="1">Protein of unassigned function</fullName>
    </submittedName>
</protein>
<dbReference type="STRING" id="693986.MOC_3417"/>
<organism evidence="1 2">
    <name type="scientific">Methylobacterium oryzae CBMB20</name>
    <dbReference type="NCBI Taxonomy" id="693986"/>
    <lineage>
        <taxon>Bacteria</taxon>
        <taxon>Pseudomonadati</taxon>
        <taxon>Pseudomonadota</taxon>
        <taxon>Alphaproteobacteria</taxon>
        <taxon>Hyphomicrobiales</taxon>
        <taxon>Methylobacteriaceae</taxon>
        <taxon>Methylobacterium</taxon>
    </lineage>
</organism>
<dbReference type="KEGG" id="mor:MOC_3417"/>
<gene>
    <name evidence="1" type="ORF">MOC_3417</name>
</gene>
<reference evidence="1 2" key="1">
    <citation type="journal article" date="2014" name="PLoS ONE">
        <title>Genome Information of Methylobacterium oryzae, a Plant-Probiotic Methylotroph in the Phyllosphere.</title>
        <authorList>
            <person name="Kwak M.J."/>
            <person name="Jeong H."/>
            <person name="Madhaiyan M."/>
            <person name="Lee Y."/>
            <person name="Sa T.M."/>
            <person name="Oh T.K."/>
            <person name="Kim J.F."/>
        </authorList>
    </citation>
    <scope>NUCLEOTIDE SEQUENCE [LARGE SCALE GENOMIC DNA]</scope>
    <source>
        <strain evidence="1 2">CBMB20</strain>
    </source>
</reference>
<dbReference type="eggNOG" id="ENOG502ZZUB">
    <property type="taxonomic scope" value="Bacteria"/>
</dbReference>
<proteinExistence type="predicted"/>
<keyword evidence="2" id="KW-1185">Reference proteome</keyword>
<name>A0A089NUU8_9HYPH</name>
<evidence type="ECO:0000313" key="2">
    <source>
        <dbReference type="Proteomes" id="UP000029492"/>
    </source>
</evidence>